<keyword evidence="2" id="KW-0808">Transferase</keyword>
<gene>
    <name evidence="5" type="ORF">GCM10011516_00880</name>
</gene>
<dbReference type="Pfam" id="PF00294">
    <property type="entry name" value="PfkB"/>
    <property type="match status" value="2"/>
</dbReference>
<reference evidence="5" key="1">
    <citation type="journal article" date="2014" name="Int. J. Syst. Evol. Microbiol.">
        <title>Complete genome sequence of Corynebacterium casei LMG S-19264T (=DSM 44701T), isolated from a smear-ripened cheese.</title>
        <authorList>
            <consortium name="US DOE Joint Genome Institute (JGI-PGF)"/>
            <person name="Walter F."/>
            <person name="Albersmeier A."/>
            <person name="Kalinowski J."/>
            <person name="Ruckert C."/>
        </authorList>
    </citation>
    <scope>NUCLEOTIDE SEQUENCE</scope>
    <source>
        <strain evidence="5">CGMCC 1.15966</strain>
    </source>
</reference>
<feature type="domain" description="Carbohydrate kinase PfkB" evidence="4">
    <location>
        <begin position="2"/>
        <end position="213"/>
    </location>
</feature>
<comment type="similarity">
    <text evidence="1">Belongs to the carbohydrate kinase PfkB family.</text>
</comment>
<evidence type="ECO:0000313" key="5">
    <source>
        <dbReference type="EMBL" id="GGE06974.1"/>
    </source>
</evidence>
<evidence type="ECO:0000256" key="1">
    <source>
        <dbReference type="ARBA" id="ARBA00010688"/>
    </source>
</evidence>
<name>A0A8H9FVU9_9SPHI</name>
<feature type="domain" description="Carbohydrate kinase PfkB" evidence="4">
    <location>
        <begin position="278"/>
        <end position="316"/>
    </location>
</feature>
<sequence length="330" mass="36943">MPQILTLGEILYRLQSANEHIFEKGDNRLKIYPGGSEANVAVGLGQMGDKVQFFSAFPDNALATEIKETMQNLSVDCSKSLTSGDRIGSYFLLSANGLSNGEVIYDRKYSSFSMLQKEEIDFDLLFEDVDWLHWSALTPALSLEMANLMEAILIEAQARNLIISVDLNFRSKLWKYGKTALEIMPTLVSYCDVIMGNIWAANTMLGSPVEIGLDRQTTKEIYAKSSKISAAYIFNHFPKAKHIANTFRFMDHAKHNLFYGTYHSRTEDRISDTHETYEVIDRIGSGDAFMAGLIHALKHEMSAQEIINFATAAGFQKLFVEGDFGNGKAI</sequence>
<dbReference type="CDD" id="cd01166">
    <property type="entry name" value="KdgK"/>
    <property type="match status" value="1"/>
</dbReference>
<accession>A0A8H9FVU9</accession>
<keyword evidence="6" id="KW-1185">Reference proteome</keyword>
<dbReference type="PANTHER" id="PTHR43320:SF2">
    <property type="entry name" value="2-DEHYDRO-3-DEOXYGLUCONOKINASE_2-DEHYDRO-3-DEOXYGALACTONOKINASE"/>
    <property type="match status" value="1"/>
</dbReference>
<dbReference type="Gene3D" id="3.40.1190.20">
    <property type="match status" value="1"/>
</dbReference>
<comment type="caution">
    <text evidence="5">The sequence shown here is derived from an EMBL/GenBank/DDBJ whole genome shotgun (WGS) entry which is preliminary data.</text>
</comment>
<dbReference type="InterPro" id="IPR029056">
    <property type="entry name" value="Ribokinase-like"/>
</dbReference>
<evidence type="ECO:0000259" key="4">
    <source>
        <dbReference type="Pfam" id="PF00294"/>
    </source>
</evidence>
<dbReference type="RefSeq" id="WP_182498097.1">
    <property type="nucleotide sequence ID" value="NZ_BMKM01000001.1"/>
</dbReference>
<dbReference type="AlphaFoldDB" id="A0A8H9FVU9"/>
<dbReference type="EMBL" id="BMKM01000001">
    <property type="protein sequence ID" value="GGE06974.1"/>
    <property type="molecule type" value="Genomic_DNA"/>
</dbReference>
<reference evidence="5" key="2">
    <citation type="submission" date="2020-09" db="EMBL/GenBank/DDBJ databases">
        <authorList>
            <person name="Sun Q."/>
            <person name="Zhou Y."/>
        </authorList>
    </citation>
    <scope>NUCLEOTIDE SEQUENCE</scope>
    <source>
        <strain evidence="5">CGMCC 1.15966</strain>
    </source>
</reference>
<organism evidence="5 6">
    <name type="scientific">Sphingobacterium cellulitidis</name>
    <dbReference type="NCBI Taxonomy" id="1768011"/>
    <lineage>
        <taxon>Bacteria</taxon>
        <taxon>Pseudomonadati</taxon>
        <taxon>Bacteroidota</taxon>
        <taxon>Sphingobacteriia</taxon>
        <taxon>Sphingobacteriales</taxon>
        <taxon>Sphingobacteriaceae</taxon>
        <taxon>Sphingobacterium</taxon>
    </lineage>
</organism>
<dbReference type="PANTHER" id="PTHR43320">
    <property type="entry name" value="SUGAR KINASE"/>
    <property type="match status" value="1"/>
</dbReference>
<evidence type="ECO:0000256" key="2">
    <source>
        <dbReference type="ARBA" id="ARBA00022679"/>
    </source>
</evidence>
<keyword evidence="3" id="KW-0418">Kinase</keyword>
<dbReference type="Proteomes" id="UP000614460">
    <property type="component" value="Unassembled WGS sequence"/>
</dbReference>
<proteinExistence type="inferred from homology"/>
<dbReference type="SUPFAM" id="SSF53613">
    <property type="entry name" value="Ribokinase-like"/>
    <property type="match status" value="1"/>
</dbReference>
<dbReference type="GO" id="GO:0016301">
    <property type="term" value="F:kinase activity"/>
    <property type="evidence" value="ECO:0007669"/>
    <property type="project" value="UniProtKB-KW"/>
</dbReference>
<evidence type="ECO:0000256" key="3">
    <source>
        <dbReference type="ARBA" id="ARBA00022777"/>
    </source>
</evidence>
<protein>
    <submittedName>
        <fullName evidence="5">2-dehydro-3-deoxygluconokinase</fullName>
    </submittedName>
</protein>
<evidence type="ECO:0000313" key="6">
    <source>
        <dbReference type="Proteomes" id="UP000614460"/>
    </source>
</evidence>
<dbReference type="InterPro" id="IPR011611">
    <property type="entry name" value="PfkB_dom"/>
</dbReference>
<dbReference type="InterPro" id="IPR052700">
    <property type="entry name" value="Carb_kinase_PfkB-like"/>
</dbReference>